<feature type="compositionally biased region" description="Low complexity" evidence="1">
    <location>
        <begin position="13"/>
        <end position="31"/>
    </location>
</feature>
<dbReference type="EMBL" id="JANCPR020000017">
    <property type="protein sequence ID" value="MDJ1133910.1"/>
    <property type="molecule type" value="Genomic_DNA"/>
</dbReference>
<name>A0ABT6ZXW1_9ACTN</name>
<protein>
    <submittedName>
        <fullName evidence="2">Uncharacterized protein</fullName>
    </submittedName>
</protein>
<feature type="region of interest" description="Disordered" evidence="1">
    <location>
        <begin position="1"/>
        <end position="46"/>
    </location>
</feature>
<keyword evidence="3" id="KW-1185">Reference proteome</keyword>
<sequence length="96" mass="9540">MSNAAPDPRRDPSPGASPAGNAAGSAAGSADPLREALGGPQPVSFGTLAPEQTALLADALNAERAAQNEGLEEAAEAALTLVPALARGPVRKILFK</sequence>
<evidence type="ECO:0000256" key="1">
    <source>
        <dbReference type="SAM" id="MobiDB-lite"/>
    </source>
</evidence>
<evidence type="ECO:0000313" key="2">
    <source>
        <dbReference type="EMBL" id="MDJ1133910.1"/>
    </source>
</evidence>
<dbReference type="Proteomes" id="UP001214441">
    <property type="component" value="Unassembled WGS sequence"/>
</dbReference>
<dbReference type="RefSeq" id="WP_274041690.1">
    <property type="nucleotide sequence ID" value="NZ_JANCPR020000017.1"/>
</dbReference>
<proteinExistence type="predicted"/>
<evidence type="ECO:0000313" key="3">
    <source>
        <dbReference type="Proteomes" id="UP001214441"/>
    </source>
</evidence>
<gene>
    <name evidence="2" type="ORF">NMN56_018435</name>
</gene>
<comment type="caution">
    <text evidence="2">The sequence shown here is derived from an EMBL/GenBank/DDBJ whole genome shotgun (WGS) entry which is preliminary data.</text>
</comment>
<organism evidence="2 3">
    <name type="scientific">Streptomyces iconiensis</name>
    <dbReference type="NCBI Taxonomy" id="1384038"/>
    <lineage>
        <taxon>Bacteria</taxon>
        <taxon>Bacillati</taxon>
        <taxon>Actinomycetota</taxon>
        <taxon>Actinomycetes</taxon>
        <taxon>Kitasatosporales</taxon>
        <taxon>Streptomycetaceae</taxon>
        <taxon>Streptomyces</taxon>
    </lineage>
</organism>
<accession>A0ABT6ZXW1</accession>
<reference evidence="2 3" key="1">
    <citation type="submission" date="2023-05" db="EMBL/GenBank/DDBJ databases">
        <title>Streptantibioticus silvisoli sp. nov., acidotolerant actinomycetes 1 from pine litter.</title>
        <authorList>
            <person name="Swiecimska M."/>
            <person name="Golinska P."/>
            <person name="Sangal V."/>
            <person name="Wachnowicz B."/>
            <person name="Goodfellow M."/>
        </authorList>
    </citation>
    <scope>NUCLEOTIDE SEQUENCE [LARGE SCALE GENOMIC DNA]</scope>
    <source>
        <strain evidence="2 3">DSM 42109</strain>
    </source>
</reference>